<feature type="transmembrane region" description="Helical" evidence="1">
    <location>
        <begin position="167"/>
        <end position="183"/>
    </location>
</feature>
<accession>A0A4V2JB86</accession>
<name>A0A4V2JB86_9FLAO</name>
<dbReference type="EMBL" id="SIRS01000002">
    <property type="protein sequence ID" value="TBN17778.1"/>
    <property type="molecule type" value="Genomic_DNA"/>
</dbReference>
<feature type="transmembrane region" description="Helical" evidence="1">
    <location>
        <begin position="56"/>
        <end position="74"/>
    </location>
</feature>
<keyword evidence="1" id="KW-0472">Membrane</keyword>
<protein>
    <submittedName>
        <fullName evidence="2">Uncharacterized protein</fullName>
    </submittedName>
</protein>
<reference evidence="2 3" key="1">
    <citation type="journal article" date="2015" name="Int. J. Syst. Evol. Microbiol.">
        <title>Hyunsoonleella pacifica sp. nov., isolated from seawater of South Pacific Gyre.</title>
        <authorList>
            <person name="Gao X."/>
            <person name="Zhang Z."/>
            <person name="Dai X."/>
            <person name="Zhang X.H."/>
        </authorList>
    </citation>
    <scope>NUCLEOTIDE SEQUENCE [LARGE SCALE GENOMIC DNA]</scope>
    <source>
        <strain evidence="2 3">SW033</strain>
    </source>
</reference>
<evidence type="ECO:0000313" key="3">
    <source>
        <dbReference type="Proteomes" id="UP000292372"/>
    </source>
</evidence>
<feature type="transmembrane region" description="Helical" evidence="1">
    <location>
        <begin position="23"/>
        <end position="44"/>
    </location>
</feature>
<keyword evidence="1" id="KW-1133">Transmembrane helix</keyword>
<evidence type="ECO:0000256" key="1">
    <source>
        <dbReference type="SAM" id="Phobius"/>
    </source>
</evidence>
<organism evidence="2 3">
    <name type="scientific">Hyunsoonleella pacifica</name>
    <dbReference type="NCBI Taxonomy" id="1080224"/>
    <lineage>
        <taxon>Bacteria</taxon>
        <taxon>Pseudomonadati</taxon>
        <taxon>Bacteroidota</taxon>
        <taxon>Flavobacteriia</taxon>
        <taxon>Flavobacteriales</taxon>
        <taxon>Flavobacteriaceae</taxon>
    </lineage>
</organism>
<proteinExistence type="predicted"/>
<feature type="transmembrane region" description="Helical" evidence="1">
    <location>
        <begin position="86"/>
        <end position="107"/>
    </location>
</feature>
<dbReference type="OrthoDB" id="9972799at2"/>
<keyword evidence="3" id="KW-1185">Reference proteome</keyword>
<gene>
    <name evidence="2" type="ORF">EYD46_05555</name>
</gene>
<dbReference type="Proteomes" id="UP000292372">
    <property type="component" value="Unassembled WGS sequence"/>
</dbReference>
<evidence type="ECO:0000313" key="2">
    <source>
        <dbReference type="EMBL" id="TBN17778.1"/>
    </source>
</evidence>
<dbReference type="AlphaFoldDB" id="A0A4V2JB86"/>
<comment type="caution">
    <text evidence="2">The sequence shown here is derived from an EMBL/GenBank/DDBJ whole genome shotgun (WGS) entry which is preliminary data.</text>
</comment>
<keyword evidence="1" id="KW-0812">Transmembrane</keyword>
<dbReference type="RefSeq" id="WP_130936068.1">
    <property type="nucleotide sequence ID" value="NZ_BMEE01000001.1"/>
</dbReference>
<sequence length="189" mass="21775">MKNQINSLVKIANSEGAKKFKKIIFFVFIALVVLDIVFVSFSQFPTISRVIYNSSPKFIVLIWLFGLFISNVFLQRKVSNNINFVWNLIILVIISVGFIIIGNKIIISDDVKCSNYQTIIKKVEIKYVTRVLCQEFESDSFHYENRDCETLNCNSKVGFKLDLTNEMKLLILVLGVIAGYLFWPKIIET</sequence>